<dbReference type="PANTHER" id="PTHR11639">
    <property type="entry name" value="S100 CALCIUM-BINDING PROTEIN"/>
    <property type="match status" value="1"/>
</dbReference>
<dbReference type="InterPro" id="IPR011992">
    <property type="entry name" value="EF-hand-dom_pair"/>
</dbReference>
<dbReference type="CDD" id="cd00213">
    <property type="entry name" value="S-100"/>
    <property type="match status" value="1"/>
</dbReference>
<dbReference type="Proteomes" id="UP000694403">
    <property type="component" value="Unplaced"/>
</dbReference>
<dbReference type="SUPFAM" id="SSF47473">
    <property type="entry name" value="EF-hand"/>
    <property type="match status" value="1"/>
</dbReference>
<dbReference type="PROSITE" id="PS50222">
    <property type="entry name" value="EF_HAND_2"/>
    <property type="match status" value="1"/>
</dbReference>
<dbReference type="GO" id="GO:0048306">
    <property type="term" value="F:calcium-dependent protein binding"/>
    <property type="evidence" value="ECO:0007669"/>
    <property type="project" value="TreeGrafter"/>
</dbReference>
<keyword evidence="3" id="KW-1185">Reference proteome</keyword>
<dbReference type="Gene3D" id="1.10.238.10">
    <property type="entry name" value="EF-hand"/>
    <property type="match status" value="1"/>
</dbReference>
<dbReference type="GO" id="GO:1902808">
    <property type="term" value="P:positive regulation of cell cycle G1/S phase transition"/>
    <property type="evidence" value="ECO:0007669"/>
    <property type="project" value="TreeGrafter"/>
</dbReference>
<accession>A0A8C3TEX6</accession>
<feature type="domain" description="EF-hand" evidence="1">
    <location>
        <begin position="44"/>
        <end position="79"/>
    </location>
</feature>
<evidence type="ECO:0000259" key="1">
    <source>
        <dbReference type="PROSITE" id="PS50222"/>
    </source>
</evidence>
<proteinExistence type="predicted"/>
<evidence type="ECO:0000313" key="3">
    <source>
        <dbReference type="Proteomes" id="UP000694403"/>
    </source>
</evidence>
<dbReference type="GO" id="GO:0071345">
    <property type="term" value="P:cellular response to cytokine stimulus"/>
    <property type="evidence" value="ECO:0007669"/>
    <property type="project" value="TreeGrafter"/>
</dbReference>
<dbReference type="Ensembl" id="ENSCSRT00000027990.1">
    <property type="protein sequence ID" value="ENSCSRP00000026871.1"/>
    <property type="gene ID" value="ENSCSRG00000019955.1"/>
</dbReference>
<sequence length="98" mass="11319">FGRYTGNIKGIINAFYVSAKKDGACPTLSKEELRQLIRQEFVPRGLQTIDKMLQLLDTDSDGRLDFHGFLVLVFQVAKACYREMHRDSKARRDHCEQL</sequence>
<name>A0A8C3TEX6_CHESE</name>
<dbReference type="GO" id="GO:0005509">
    <property type="term" value="F:calcium ion binding"/>
    <property type="evidence" value="ECO:0007669"/>
    <property type="project" value="InterPro"/>
</dbReference>
<reference evidence="2" key="2">
    <citation type="submission" date="2025-09" db="UniProtKB">
        <authorList>
            <consortium name="Ensembl"/>
        </authorList>
    </citation>
    <scope>IDENTIFICATION</scope>
</reference>
<dbReference type="GO" id="GO:0005615">
    <property type="term" value="C:extracellular space"/>
    <property type="evidence" value="ECO:0007669"/>
    <property type="project" value="TreeGrafter"/>
</dbReference>
<dbReference type="InterPro" id="IPR002048">
    <property type="entry name" value="EF_hand_dom"/>
</dbReference>
<dbReference type="PANTHER" id="PTHR11639:SF26">
    <property type="entry name" value="CORNULIN"/>
    <property type="match status" value="1"/>
</dbReference>
<dbReference type="InterPro" id="IPR013787">
    <property type="entry name" value="S100_Ca-bd_sub"/>
</dbReference>
<dbReference type="GO" id="GO:0046914">
    <property type="term" value="F:transition metal ion binding"/>
    <property type="evidence" value="ECO:0007669"/>
    <property type="project" value="InterPro"/>
</dbReference>
<dbReference type="Pfam" id="PF01023">
    <property type="entry name" value="S_100"/>
    <property type="match status" value="1"/>
</dbReference>
<dbReference type="SMART" id="SM01394">
    <property type="entry name" value="S_100"/>
    <property type="match status" value="1"/>
</dbReference>
<reference evidence="2" key="1">
    <citation type="submission" date="2025-08" db="UniProtKB">
        <authorList>
            <consortium name="Ensembl"/>
        </authorList>
    </citation>
    <scope>IDENTIFICATION</scope>
</reference>
<organism evidence="2 3">
    <name type="scientific">Chelydra serpentina</name>
    <name type="common">Snapping turtle</name>
    <name type="synonym">Testudo serpentina</name>
    <dbReference type="NCBI Taxonomy" id="8475"/>
    <lineage>
        <taxon>Eukaryota</taxon>
        <taxon>Metazoa</taxon>
        <taxon>Chordata</taxon>
        <taxon>Craniata</taxon>
        <taxon>Vertebrata</taxon>
        <taxon>Euteleostomi</taxon>
        <taxon>Archelosauria</taxon>
        <taxon>Testudinata</taxon>
        <taxon>Testudines</taxon>
        <taxon>Cryptodira</taxon>
        <taxon>Durocryptodira</taxon>
        <taxon>Americhelydia</taxon>
        <taxon>Chelydroidea</taxon>
        <taxon>Chelydridae</taxon>
        <taxon>Chelydra</taxon>
    </lineage>
</organism>
<dbReference type="AlphaFoldDB" id="A0A8C3TEX6"/>
<dbReference type="InterPro" id="IPR034325">
    <property type="entry name" value="S-100_dom"/>
</dbReference>
<dbReference type="GO" id="GO:0051896">
    <property type="term" value="P:regulation of phosphatidylinositol 3-kinase/protein kinase B signal transduction"/>
    <property type="evidence" value="ECO:0007669"/>
    <property type="project" value="TreeGrafter"/>
</dbReference>
<protein>
    <recommendedName>
        <fullName evidence="1">EF-hand domain-containing protein</fullName>
    </recommendedName>
</protein>
<evidence type="ECO:0000313" key="2">
    <source>
        <dbReference type="Ensembl" id="ENSCSRP00000026871.1"/>
    </source>
</evidence>